<dbReference type="Proteomes" id="UP000688947">
    <property type="component" value="Unassembled WGS sequence"/>
</dbReference>
<reference evidence="1" key="1">
    <citation type="submission" date="2021-01" db="EMBL/GenBank/DDBJ databases">
        <title>Phytophthora aleatoria, a newly-described species from Pinus radiata is distinct from Phytophthora cactorum isolates based on comparative genomics.</title>
        <authorList>
            <person name="Mcdougal R."/>
            <person name="Panda P."/>
            <person name="Williams N."/>
            <person name="Studholme D.J."/>
        </authorList>
    </citation>
    <scope>NUCLEOTIDE SEQUENCE</scope>
    <source>
        <strain evidence="1">NZFS 3830</strain>
    </source>
</reference>
<dbReference type="VEuPathDB" id="FungiDB:PC110_g15651"/>
<evidence type="ECO:0000313" key="1">
    <source>
        <dbReference type="EMBL" id="KAG6962041.1"/>
    </source>
</evidence>
<proteinExistence type="predicted"/>
<evidence type="ECO:0000313" key="2">
    <source>
        <dbReference type="Proteomes" id="UP000688947"/>
    </source>
</evidence>
<comment type="caution">
    <text evidence="1">The sequence shown here is derived from an EMBL/GenBank/DDBJ whole genome shotgun (WGS) entry which is preliminary data.</text>
</comment>
<gene>
    <name evidence="1" type="ORF">JG687_00007351</name>
</gene>
<name>A0A8T1UKB9_9STRA</name>
<protein>
    <submittedName>
        <fullName evidence="1">Uncharacterized protein</fullName>
    </submittedName>
</protein>
<dbReference type="EMBL" id="JAENGZ010000322">
    <property type="protein sequence ID" value="KAG6962041.1"/>
    <property type="molecule type" value="Genomic_DNA"/>
</dbReference>
<dbReference type="OrthoDB" id="139651at2759"/>
<sequence>MGRYRHQPNLSPEKKLAVLLFLNSRAVNGQLPRGVKAAASREFSYHRQTITFSPCPCDATPVLYATQISQKRSRQCRYRCGKYSGASLICWFASYDIAALSESKAALAPVCNRQTSADGISQKAPSGFTLRHVREYPGKASYCCFLFLKYYFFLNVEMFS</sequence>
<organism evidence="1 2">
    <name type="scientific">Phytophthora cactorum</name>
    <dbReference type="NCBI Taxonomy" id="29920"/>
    <lineage>
        <taxon>Eukaryota</taxon>
        <taxon>Sar</taxon>
        <taxon>Stramenopiles</taxon>
        <taxon>Oomycota</taxon>
        <taxon>Peronosporomycetes</taxon>
        <taxon>Peronosporales</taxon>
        <taxon>Peronosporaceae</taxon>
        <taxon>Phytophthora</taxon>
    </lineage>
</organism>
<dbReference type="AlphaFoldDB" id="A0A8T1UKB9"/>
<accession>A0A8T1UKB9</accession>